<dbReference type="EMBL" id="KZ678164">
    <property type="protein sequence ID" value="PSN59130.1"/>
    <property type="molecule type" value="Genomic_DNA"/>
</dbReference>
<protein>
    <recommendedName>
        <fullName evidence="1">Heterokaryon incompatibility domain-containing protein</fullName>
    </recommendedName>
</protein>
<evidence type="ECO:0000259" key="1">
    <source>
        <dbReference type="Pfam" id="PF06985"/>
    </source>
</evidence>
<organism evidence="2 3">
    <name type="scientific">Corynespora cassiicola Philippines</name>
    <dbReference type="NCBI Taxonomy" id="1448308"/>
    <lineage>
        <taxon>Eukaryota</taxon>
        <taxon>Fungi</taxon>
        <taxon>Dikarya</taxon>
        <taxon>Ascomycota</taxon>
        <taxon>Pezizomycotina</taxon>
        <taxon>Dothideomycetes</taxon>
        <taxon>Pleosporomycetidae</taxon>
        <taxon>Pleosporales</taxon>
        <taxon>Corynesporascaceae</taxon>
        <taxon>Corynespora</taxon>
    </lineage>
</organism>
<dbReference type="Pfam" id="PF06985">
    <property type="entry name" value="HET"/>
    <property type="match status" value="1"/>
</dbReference>
<dbReference type="OrthoDB" id="2157530at2759"/>
<feature type="domain" description="Heterokaryon incompatibility" evidence="1">
    <location>
        <begin position="44"/>
        <end position="140"/>
    </location>
</feature>
<dbReference type="STRING" id="1448308.A0A2T2N121"/>
<evidence type="ECO:0000313" key="2">
    <source>
        <dbReference type="EMBL" id="PSN59130.1"/>
    </source>
</evidence>
<sequence length="160" mass="18612">MAHPSLYSPLENRRDFRLMRIKPTNGTDIEIEFEVYRLDSDVKFTALSYVWGDPKVQNQIVCNGRNVPITSNLWEVLLQLKHQGCSGLIWADAICINQQDNIEKGIQVNMMRSIYSRAATVIFWLGKEQRYDKDAVRLMNTFFSNNRDHIDLEPFRASSL</sequence>
<proteinExistence type="predicted"/>
<dbReference type="PANTHER" id="PTHR24148">
    <property type="entry name" value="ANKYRIN REPEAT DOMAIN-CONTAINING PROTEIN 39 HOMOLOG-RELATED"/>
    <property type="match status" value="1"/>
</dbReference>
<evidence type="ECO:0000313" key="3">
    <source>
        <dbReference type="Proteomes" id="UP000240883"/>
    </source>
</evidence>
<accession>A0A2T2N121</accession>
<name>A0A2T2N121_CORCC</name>
<keyword evidence="3" id="KW-1185">Reference proteome</keyword>
<dbReference type="Proteomes" id="UP000240883">
    <property type="component" value="Unassembled WGS sequence"/>
</dbReference>
<dbReference type="AlphaFoldDB" id="A0A2T2N121"/>
<reference evidence="2 3" key="1">
    <citation type="journal article" date="2018" name="Front. Microbiol.">
        <title>Genome-Wide Analysis of Corynespora cassiicola Leaf Fall Disease Putative Effectors.</title>
        <authorList>
            <person name="Lopez D."/>
            <person name="Ribeiro S."/>
            <person name="Label P."/>
            <person name="Fumanal B."/>
            <person name="Venisse J.S."/>
            <person name="Kohler A."/>
            <person name="de Oliveira R.R."/>
            <person name="Labutti K."/>
            <person name="Lipzen A."/>
            <person name="Lail K."/>
            <person name="Bauer D."/>
            <person name="Ohm R.A."/>
            <person name="Barry K.W."/>
            <person name="Spatafora J."/>
            <person name="Grigoriev I.V."/>
            <person name="Martin F.M."/>
            <person name="Pujade-Renaud V."/>
        </authorList>
    </citation>
    <scope>NUCLEOTIDE SEQUENCE [LARGE SCALE GENOMIC DNA]</scope>
    <source>
        <strain evidence="2 3">Philippines</strain>
    </source>
</reference>
<gene>
    <name evidence="2" type="ORF">BS50DRAFT_509025</name>
</gene>
<dbReference type="PANTHER" id="PTHR24148:SF73">
    <property type="entry name" value="HET DOMAIN PROTEIN (AFU_ORTHOLOGUE AFUA_8G01020)"/>
    <property type="match status" value="1"/>
</dbReference>
<dbReference type="InterPro" id="IPR010730">
    <property type="entry name" value="HET"/>
</dbReference>
<dbReference type="InterPro" id="IPR052895">
    <property type="entry name" value="HetReg/Transcr_Mod"/>
</dbReference>